<name>C1MPV6_MICPC</name>
<gene>
    <name evidence="11" type="ORF">MICPUCDRAFT_15943</name>
</gene>
<organism evidence="12">
    <name type="scientific">Micromonas pusilla (strain CCMP1545)</name>
    <name type="common">Picoplanktonic green alga</name>
    <dbReference type="NCBI Taxonomy" id="564608"/>
    <lineage>
        <taxon>Eukaryota</taxon>
        <taxon>Viridiplantae</taxon>
        <taxon>Chlorophyta</taxon>
        <taxon>Mamiellophyceae</taxon>
        <taxon>Mamiellales</taxon>
        <taxon>Mamiellaceae</taxon>
        <taxon>Micromonas</taxon>
    </lineage>
</organism>
<sequence>MPIARSRALLLFAAATTAALALATPAAAAATSFSSASSSAAARKLLDHDVASFRAIEDGGAHNALDPARDVGDQTRATTCLPRDDFVRANGALFELGGKPFAFAGWNQWEVLEAASDAPPPFRHLPLPGREHVVRLMNEASAPGVWNEDILRGMDFVMDQARARGLKIIWALADNWYPVGGIDQYVEWSPTASRHRDFFTDALAIRFFRDSFETIANRVNTYNGIAYKDDATIMAWNLANEARCQRCDSSVMQARYRWIEDTCAAFKEIDPNHLVGIGYEGFYGPDSGHVDLNPNGGGSDWASKEGQDFIPNSAVDCIDYVGIHVWPDNWNFLGTEFQKKFIREHVDDVRRSIPGKPFVLEEFGNIVAKDDAEENRENAKGGRETKTRDAYFNSAFEVAEVRLGPSGSGSRLPFTLLSSVSLSPPSRSN</sequence>
<dbReference type="Proteomes" id="UP000001876">
    <property type="component" value="Unassembled WGS sequence"/>
</dbReference>
<evidence type="ECO:0000256" key="3">
    <source>
        <dbReference type="ARBA" id="ARBA00005641"/>
    </source>
</evidence>
<comment type="subcellular location">
    <subcellularLocation>
        <location evidence="2">Secreted</location>
    </subcellularLocation>
</comment>
<dbReference type="InterPro" id="IPR045053">
    <property type="entry name" value="MAN-like"/>
</dbReference>
<evidence type="ECO:0000313" key="12">
    <source>
        <dbReference type="Proteomes" id="UP000001876"/>
    </source>
</evidence>
<comment type="catalytic activity">
    <reaction evidence="1">
        <text>Random hydrolysis of (1-&gt;4)-beta-D-mannosidic linkages in mannans, galactomannans and glucomannans.</text>
        <dbReference type="EC" id="3.2.1.78"/>
    </reaction>
</comment>
<protein>
    <recommendedName>
        <fullName evidence="4">mannan endo-1,4-beta-mannosidase</fullName>
        <ecNumber evidence="4">3.2.1.78</ecNumber>
    </recommendedName>
</protein>
<dbReference type="eggNOG" id="ENOG502QVVQ">
    <property type="taxonomic scope" value="Eukaryota"/>
</dbReference>
<accession>C1MPV6</accession>
<dbReference type="GeneID" id="9683453"/>
<dbReference type="GO" id="GO:0004565">
    <property type="term" value="F:beta-galactosidase activity"/>
    <property type="evidence" value="ECO:0007669"/>
    <property type="project" value="InterPro"/>
</dbReference>
<keyword evidence="12" id="KW-1185">Reference proteome</keyword>
<evidence type="ECO:0000256" key="5">
    <source>
        <dbReference type="ARBA" id="ARBA00022525"/>
    </source>
</evidence>
<keyword evidence="5" id="KW-0964">Secreted</keyword>
<dbReference type="GO" id="GO:0016985">
    <property type="term" value="F:mannan endo-1,4-beta-mannosidase activity"/>
    <property type="evidence" value="ECO:0007669"/>
    <property type="project" value="UniProtKB-EC"/>
</dbReference>
<dbReference type="OrthoDB" id="406631at2759"/>
<dbReference type="PANTHER" id="PTHR31451:SF39">
    <property type="entry name" value="MANNAN ENDO-1,4-BETA-MANNOSIDASE 1"/>
    <property type="match status" value="1"/>
</dbReference>
<dbReference type="Gene3D" id="3.20.20.80">
    <property type="entry name" value="Glycosidases"/>
    <property type="match status" value="1"/>
</dbReference>
<dbReference type="EMBL" id="GG663738">
    <property type="protein sequence ID" value="EEH57966.1"/>
    <property type="molecule type" value="Genomic_DNA"/>
</dbReference>
<dbReference type="OMA" id="WALADNW"/>
<dbReference type="RefSeq" id="XP_003058015.1">
    <property type="nucleotide sequence ID" value="XM_003057969.1"/>
</dbReference>
<dbReference type="KEGG" id="mpp:MICPUCDRAFT_15943"/>
<proteinExistence type="inferred from homology"/>
<evidence type="ECO:0000313" key="11">
    <source>
        <dbReference type="EMBL" id="EEH57966.1"/>
    </source>
</evidence>
<evidence type="ECO:0000256" key="7">
    <source>
        <dbReference type="ARBA" id="ARBA00022801"/>
    </source>
</evidence>
<evidence type="ECO:0000256" key="2">
    <source>
        <dbReference type="ARBA" id="ARBA00004613"/>
    </source>
</evidence>
<dbReference type="GO" id="GO:0005975">
    <property type="term" value="P:carbohydrate metabolic process"/>
    <property type="evidence" value="ECO:0007669"/>
    <property type="project" value="InterPro"/>
</dbReference>
<feature type="chain" id="PRO_5002910583" description="mannan endo-1,4-beta-mannosidase" evidence="9">
    <location>
        <begin position="24"/>
        <end position="429"/>
    </location>
</feature>
<evidence type="ECO:0000259" key="10">
    <source>
        <dbReference type="Pfam" id="PF26410"/>
    </source>
</evidence>
<evidence type="ECO:0000256" key="9">
    <source>
        <dbReference type="SAM" id="SignalP"/>
    </source>
</evidence>
<dbReference type="EC" id="3.2.1.78" evidence="4"/>
<reference evidence="11 12" key="1">
    <citation type="journal article" date="2009" name="Science">
        <title>Green evolution and dynamic adaptations revealed by genomes of the marine picoeukaryotes Micromonas.</title>
        <authorList>
            <person name="Worden A.Z."/>
            <person name="Lee J.H."/>
            <person name="Mock T."/>
            <person name="Rouze P."/>
            <person name="Simmons M.P."/>
            <person name="Aerts A.L."/>
            <person name="Allen A.E."/>
            <person name="Cuvelier M.L."/>
            <person name="Derelle E."/>
            <person name="Everett M.V."/>
            <person name="Foulon E."/>
            <person name="Grimwood J."/>
            <person name="Gundlach H."/>
            <person name="Henrissat B."/>
            <person name="Napoli C."/>
            <person name="McDonald S.M."/>
            <person name="Parker M.S."/>
            <person name="Rombauts S."/>
            <person name="Salamov A."/>
            <person name="Von Dassow P."/>
            <person name="Badger J.H."/>
            <person name="Coutinho P.M."/>
            <person name="Demir E."/>
            <person name="Dubchak I."/>
            <person name="Gentemann C."/>
            <person name="Eikrem W."/>
            <person name="Gready J.E."/>
            <person name="John U."/>
            <person name="Lanier W."/>
            <person name="Lindquist E.A."/>
            <person name="Lucas S."/>
            <person name="Mayer K.F."/>
            <person name="Moreau H."/>
            <person name="Not F."/>
            <person name="Otillar R."/>
            <person name="Panaud O."/>
            <person name="Pangilinan J."/>
            <person name="Paulsen I."/>
            <person name="Piegu B."/>
            <person name="Poliakov A."/>
            <person name="Robbens S."/>
            <person name="Schmutz J."/>
            <person name="Toulza E."/>
            <person name="Wyss T."/>
            <person name="Zelensky A."/>
            <person name="Zhou K."/>
            <person name="Armbrust E.V."/>
            <person name="Bhattacharya D."/>
            <person name="Goodenough U.W."/>
            <person name="Van de Peer Y."/>
            <person name="Grigoriev I.V."/>
        </authorList>
    </citation>
    <scope>NUCLEOTIDE SEQUENCE [LARGE SCALE GENOMIC DNA]</scope>
    <source>
        <strain evidence="11 12">CCMP1545</strain>
    </source>
</reference>
<dbReference type="InterPro" id="IPR001547">
    <property type="entry name" value="Glyco_hydro_5"/>
</dbReference>
<evidence type="ECO:0000256" key="4">
    <source>
        <dbReference type="ARBA" id="ARBA00012706"/>
    </source>
</evidence>
<comment type="similarity">
    <text evidence="3">Belongs to the glycosyl hydrolase 5 (cellulase A) family.</text>
</comment>
<dbReference type="GO" id="GO:0005576">
    <property type="term" value="C:extracellular region"/>
    <property type="evidence" value="ECO:0007669"/>
    <property type="project" value="UniProtKB-SubCell"/>
</dbReference>
<dbReference type="PANTHER" id="PTHR31451">
    <property type="match status" value="1"/>
</dbReference>
<evidence type="ECO:0000256" key="8">
    <source>
        <dbReference type="ARBA" id="ARBA00023295"/>
    </source>
</evidence>
<dbReference type="STRING" id="564608.C1MPV6"/>
<dbReference type="AlphaFoldDB" id="C1MPV6"/>
<dbReference type="InterPro" id="IPR017853">
    <property type="entry name" value="GH"/>
</dbReference>
<evidence type="ECO:0000256" key="6">
    <source>
        <dbReference type="ARBA" id="ARBA00022729"/>
    </source>
</evidence>
<keyword evidence="6 9" id="KW-0732">Signal</keyword>
<dbReference type="SUPFAM" id="SSF51445">
    <property type="entry name" value="(Trans)glycosidases"/>
    <property type="match status" value="1"/>
</dbReference>
<dbReference type="InterPro" id="IPR006311">
    <property type="entry name" value="TAT_signal"/>
</dbReference>
<dbReference type="GO" id="GO:0009341">
    <property type="term" value="C:beta-galactosidase complex"/>
    <property type="evidence" value="ECO:0007669"/>
    <property type="project" value="InterPro"/>
</dbReference>
<feature type="signal peptide" evidence="9">
    <location>
        <begin position="1"/>
        <end position="23"/>
    </location>
</feature>
<feature type="domain" description="Glycoside hydrolase family 5" evidence="10">
    <location>
        <begin position="140"/>
        <end position="399"/>
    </location>
</feature>
<dbReference type="Pfam" id="PF26410">
    <property type="entry name" value="GH5_mannosidase"/>
    <property type="match status" value="1"/>
</dbReference>
<keyword evidence="8" id="KW-0326">Glycosidase</keyword>
<evidence type="ECO:0000256" key="1">
    <source>
        <dbReference type="ARBA" id="ARBA00001678"/>
    </source>
</evidence>
<dbReference type="PROSITE" id="PS51318">
    <property type="entry name" value="TAT"/>
    <property type="match status" value="1"/>
</dbReference>
<keyword evidence="7 11" id="KW-0378">Hydrolase</keyword>